<dbReference type="GO" id="GO:0047980">
    <property type="term" value="F:hippurate hydrolase activity"/>
    <property type="evidence" value="ECO:0007669"/>
    <property type="project" value="UniProtKB-EC"/>
</dbReference>
<feature type="binding site" evidence="2">
    <location>
        <position position="163"/>
    </location>
    <ligand>
        <name>Mn(2+)</name>
        <dbReference type="ChEBI" id="CHEBI:29035"/>
        <label>2</label>
    </ligand>
</feature>
<dbReference type="SUPFAM" id="SSF53187">
    <property type="entry name" value="Zn-dependent exopeptidases"/>
    <property type="match status" value="1"/>
</dbReference>
<dbReference type="InterPro" id="IPR002933">
    <property type="entry name" value="Peptidase_M20"/>
</dbReference>
<comment type="cofactor">
    <cofactor evidence="2">
        <name>Mn(2+)</name>
        <dbReference type="ChEBI" id="CHEBI:29035"/>
    </cofactor>
    <text evidence="2">The Mn(2+) ion enhances activity.</text>
</comment>
<dbReference type="PANTHER" id="PTHR11014">
    <property type="entry name" value="PEPTIDASE M20 FAMILY MEMBER"/>
    <property type="match status" value="1"/>
</dbReference>
<comment type="caution">
    <text evidence="4">The sequence shown here is derived from an EMBL/GenBank/DDBJ whole genome shotgun (WGS) entry which is preliminary data.</text>
</comment>
<dbReference type="Pfam" id="PF01546">
    <property type="entry name" value="Peptidase_M20"/>
    <property type="match status" value="1"/>
</dbReference>
<accession>A0A7X0IZ72</accession>
<dbReference type="FunFam" id="3.30.70.360:FF:000001">
    <property type="entry name" value="N-acetyldiaminopimelate deacetylase"/>
    <property type="match status" value="1"/>
</dbReference>
<dbReference type="EMBL" id="JACHBG010000022">
    <property type="protein sequence ID" value="MBB6488446.1"/>
    <property type="molecule type" value="Genomic_DNA"/>
</dbReference>
<dbReference type="EC" id="3.5.1.32" evidence="4"/>
<evidence type="ECO:0000313" key="4">
    <source>
        <dbReference type="EMBL" id="MBB6488446.1"/>
    </source>
</evidence>
<sequence>MPILNRAAELQGEVTEWRRYIHTRPELLYAVENTAAFVAEKLRSFGVDEVVTGIGRTGVVGLIRGKGEGRTVGLRADMDALPLTEISGKPWASETPGKMHACGHDGHTAMLLGAAKYLAENRNFNGNIAVIFQPAEEGGAGGDAMVKDGMMERFAIAEVYGMHNMPGLPVGHFAIRKGAIMAATDEFTVSIKGVGGHAAMPHRTIDPIAIGTQIISNLQLIASRSANPLKSVVVSVTMFNAGHAQNVIPSEASFAGTVRTLDPEMRDLAEQRFKQIVSGIAASHDAEVEIEFQRNYPVTFNHTDETDHAIAVAEEIAGTGNVIADIDPMMGGEDFSYMLLARPGAFIFVGNGDTAGLHNPAYDFNDEAIAHGISYWVRLAEQRLNA</sequence>
<keyword evidence="1 4" id="KW-0378">Hydrolase</keyword>
<evidence type="ECO:0000256" key="2">
    <source>
        <dbReference type="PIRSR" id="PIRSR005962-1"/>
    </source>
</evidence>
<dbReference type="Pfam" id="PF07687">
    <property type="entry name" value="M20_dimer"/>
    <property type="match status" value="1"/>
</dbReference>
<feature type="binding site" evidence="2">
    <location>
        <position position="102"/>
    </location>
    <ligand>
        <name>Mn(2+)</name>
        <dbReference type="ChEBI" id="CHEBI:29035"/>
        <label>2</label>
    </ligand>
</feature>
<feature type="binding site" evidence="2">
    <location>
        <position position="104"/>
    </location>
    <ligand>
        <name>Mn(2+)</name>
        <dbReference type="ChEBI" id="CHEBI:29035"/>
        <label>2</label>
    </ligand>
</feature>
<dbReference type="NCBIfam" id="TIGR01891">
    <property type="entry name" value="amidohydrolases"/>
    <property type="match status" value="1"/>
</dbReference>
<organism evidence="4 5">
    <name type="scientific">Rhizobium lusitanum</name>
    <dbReference type="NCBI Taxonomy" id="293958"/>
    <lineage>
        <taxon>Bacteria</taxon>
        <taxon>Pseudomonadati</taxon>
        <taxon>Pseudomonadota</taxon>
        <taxon>Alphaproteobacteria</taxon>
        <taxon>Hyphomicrobiales</taxon>
        <taxon>Rhizobiaceae</taxon>
        <taxon>Rhizobium/Agrobacterium group</taxon>
        <taxon>Rhizobium</taxon>
    </lineage>
</organism>
<feature type="domain" description="Peptidase M20 dimerisation" evidence="3">
    <location>
        <begin position="187"/>
        <end position="281"/>
    </location>
</feature>
<reference evidence="4 5" key="1">
    <citation type="submission" date="2020-08" db="EMBL/GenBank/DDBJ databases">
        <title>Genomic Encyclopedia of Type Strains, Phase IV (KMG-V): Genome sequencing to study the core and pangenomes of soil and plant-associated prokaryotes.</title>
        <authorList>
            <person name="Whitman W."/>
        </authorList>
    </citation>
    <scope>NUCLEOTIDE SEQUENCE [LARGE SCALE GENOMIC DNA]</scope>
    <source>
        <strain evidence="4 5">SEMIA 4060</strain>
    </source>
</reference>
<dbReference type="GO" id="GO:0046872">
    <property type="term" value="F:metal ion binding"/>
    <property type="evidence" value="ECO:0007669"/>
    <property type="project" value="UniProtKB-KW"/>
</dbReference>
<dbReference type="PANTHER" id="PTHR11014:SF63">
    <property type="entry name" value="METALLOPEPTIDASE, PUTATIVE (AFU_ORTHOLOGUE AFUA_6G09600)-RELATED"/>
    <property type="match status" value="1"/>
</dbReference>
<protein>
    <submittedName>
        <fullName evidence="4">Hippurate hydrolase</fullName>
        <ecNumber evidence="4">3.5.1.32</ecNumber>
    </submittedName>
</protein>
<keyword evidence="2" id="KW-0479">Metal-binding</keyword>
<dbReference type="InterPro" id="IPR011650">
    <property type="entry name" value="Peptidase_M20_dimer"/>
</dbReference>
<proteinExistence type="predicted"/>
<dbReference type="RefSeq" id="WP_184710030.1">
    <property type="nucleotide sequence ID" value="NZ_JACHBG010000022.1"/>
</dbReference>
<evidence type="ECO:0000313" key="5">
    <source>
        <dbReference type="Proteomes" id="UP000565576"/>
    </source>
</evidence>
<dbReference type="InterPro" id="IPR017439">
    <property type="entry name" value="Amidohydrolase"/>
</dbReference>
<dbReference type="GO" id="GO:0019877">
    <property type="term" value="P:diaminopimelate biosynthetic process"/>
    <property type="evidence" value="ECO:0007669"/>
    <property type="project" value="UniProtKB-ARBA"/>
</dbReference>
<dbReference type="InterPro" id="IPR036264">
    <property type="entry name" value="Bact_exopeptidase_dim_dom"/>
</dbReference>
<dbReference type="PIRSF" id="PIRSF005962">
    <property type="entry name" value="Pept_M20D_amidohydro"/>
    <property type="match status" value="1"/>
</dbReference>
<gene>
    <name evidence="4" type="ORF">GGD46_005760</name>
</gene>
<evidence type="ECO:0000259" key="3">
    <source>
        <dbReference type="Pfam" id="PF07687"/>
    </source>
</evidence>
<dbReference type="Gene3D" id="3.40.630.10">
    <property type="entry name" value="Zn peptidases"/>
    <property type="match status" value="1"/>
</dbReference>
<keyword evidence="2" id="KW-0464">Manganese</keyword>
<dbReference type="AlphaFoldDB" id="A0A7X0IZ72"/>
<evidence type="ECO:0000256" key="1">
    <source>
        <dbReference type="ARBA" id="ARBA00022801"/>
    </source>
</evidence>
<dbReference type="Gene3D" id="3.30.70.360">
    <property type="match status" value="1"/>
</dbReference>
<feature type="binding site" evidence="2">
    <location>
        <position position="358"/>
    </location>
    <ligand>
        <name>Mn(2+)</name>
        <dbReference type="ChEBI" id="CHEBI:29035"/>
        <label>2</label>
    </ligand>
</feature>
<dbReference type="CDD" id="cd05666">
    <property type="entry name" value="M20_Acy1-like"/>
    <property type="match status" value="1"/>
</dbReference>
<dbReference type="SUPFAM" id="SSF55031">
    <property type="entry name" value="Bacterial exopeptidase dimerisation domain"/>
    <property type="match status" value="1"/>
</dbReference>
<name>A0A7X0IZ72_9HYPH</name>
<dbReference type="GO" id="GO:0050118">
    <property type="term" value="F:N-acetyldiaminopimelate deacetylase activity"/>
    <property type="evidence" value="ECO:0007669"/>
    <property type="project" value="UniProtKB-ARBA"/>
</dbReference>
<dbReference type="Proteomes" id="UP000565576">
    <property type="component" value="Unassembled WGS sequence"/>
</dbReference>
<feature type="binding site" evidence="2">
    <location>
        <position position="137"/>
    </location>
    <ligand>
        <name>Mn(2+)</name>
        <dbReference type="ChEBI" id="CHEBI:29035"/>
        <label>2</label>
    </ligand>
</feature>